<evidence type="ECO:0008006" key="4">
    <source>
        <dbReference type="Google" id="ProtNLM"/>
    </source>
</evidence>
<protein>
    <recommendedName>
        <fullName evidence="4">Transmembrane protein</fullName>
    </recommendedName>
</protein>
<dbReference type="InterPro" id="IPR045325">
    <property type="entry name" value="TMEM70/TMEM186/TMEM223"/>
</dbReference>
<organism evidence="2 3">
    <name type="scientific">Choanephora cucurbitarum</name>
    <dbReference type="NCBI Taxonomy" id="101091"/>
    <lineage>
        <taxon>Eukaryota</taxon>
        <taxon>Fungi</taxon>
        <taxon>Fungi incertae sedis</taxon>
        <taxon>Mucoromycota</taxon>
        <taxon>Mucoromycotina</taxon>
        <taxon>Mucoromycetes</taxon>
        <taxon>Mucorales</taxon>
        <taxon>Mucorineae</taxon>
        <taxon>Choanephoraceae</taxon>
        <taxon>Choanephoroideae</taxon>
        <taxon>Choanephora</taxon>
    </lineage>
</organism>
<dbReference type="AlphaFoldDB" id="A0A1C7NG98"/>
<dbReference type="InterPro" id="IPR009724">
    <property type="entry name" value="TMEM70"/>
</dbReference>
<dbReference type="OrthoDB" id="5386199at2759"/>
<sequence length="209" mass="22837">MLRIANTQILKRTTSQWTRQQPAVCNVWIKRYMSSPKEEPVTIYTGPLANVAKKLKLFSITSLGLGTGISPFIFAIDVPVPFVAKAALVGAAVATSAASTGLIQWVMSPYVTKITIPKELKEDELPEELTIHTLSFTAKDHATTVPLDAIEPASRIFTSWMISNPSLAKGRIGQKKASPKSLLYVHPELCEEEGIMKQIVEKTGIGKGF</sequence>
<name>A0A1C7NG98_9FUNG</name>
<keyword evidence="1" id="KW-1133">Transmembrane helix</keyword>
<evidence type="ECO:0000313" key="2">
    <source>
        <dbReference type="EMBL" id="OBZ86394.1"/>
    </source>
</evidence>
<dbReference type="Proteomes" id="UP000093000">
    <property type="component" value="Unassembled WGS sequence"/>
</dbReference>
<evidence type="ECO:0000256" key="1">
    <source>
        <dbReference type="SAM" id="Phobius"/>
    </source>
</evidence>
<dbReference type="GO" id="GO:0033615">
    <property type="term" value="P:mitochondrial proton-transporting ATP synthase complex assembly"/>
    <property type="evidence" value="ECO:0007669"/>
    <property type="project" value="TreeGrafter"/>
</dbReference>
<reference evidence="2 3" key="1">
    <citation type="submission" date="2016-03" db="EMBL/GenBank/DDBJ databases">
        <title>Choanephora cucurbitarum.</title>
        <authorList>
            <person name="Min B."/>
            <person name="Park H."/>
            <person name="Park J.-H."/>
            <person name="Shin H.-D."/>
            <person name="Choi I.-G."/>
        </authorList>
    </citation>
    <scope>NUCLEOTIDE SEQUENCE [LARGE SCALE GENOMIC DNA]</scope>
    <source>
        <strain evidence="2 3">KUS-F28377</strain>
    </source>
</reference>
<accession>A0A1C7NG98</accession>
<feature type="transmembrane region" description="Helical" evidence="1">
    <location>
        <begin position="57"/>
        <end position="76"/>
    </location>
</feature>
<feature type="transmembrane region" description="Helical" evidence="1">
    <location>
        <begin position="82"/>
        <end position="103"/>
    </location>
</feature>
<dbReference type="PANTHER" id="PTHR13281:SF0">
    <property type="entry name" value="TRANSMEMBRANE PROTEIN 70, MITOCHONDRIAL"/>
    <property type="match status" value="1"/>
</dbReference>
<comment type="caution">
    <text evidence="2">The sequence shown here is derived from an EMBL/GenBank/DDBJ whole genome shotgun (WGS) entry which is preliminary data.</text>
</comment>
<dbReference type="GO" id="GO:0031966">
    <property type="term" value="C:mitochondrial membrane"/>
    <property type="evidence" value="ECO:0007669"/>
    <property type="project" value="TreeGrafter"/>
</dbReference>
<keyword evidence="1" id="KW-0472">Membrane</keyword>
<keyword evidence="1" id="KW-0812">Transmembrane</keyword>
<evidence type="ECO:0000313" key="3">
    <source>
        <dbReference type="Proteomes" id="UP000093000"/>
    </source>
</evidence>
<proteinExistence type="predicted"/>
<dbReference type="InParanoid" id="A0A1C7NG98"/>
<dbReference type="PANTHER" id="PTHR13281">
    <property type="entry name" value="TRANSMEMBRANE PROTEIN 70, MITOCHONDRIAL"/>
    <property type="match status" value="1"/>
</dbReference>
<gene>
    <name evidence="2" type="ORF">A0J61_05556</name>
</gene>
<dbReference type="EMBL" id="LUGH01000303">
    <property type="protein sequence ID" value="OBZ86394.1"/>
    <property type="molecule type" value="Genomic_DNA"/>
</dbReference>
<dbReference type="Pfam" id="PF06979">
    <property type="entry name" value="TMEM70"/>
    <property type="match status" value="1"/>
</dbReference>
<keyword evidence="3" id="KW-1185">Reference proteome</keyword>